<accession>A0A8R1U541</accession>
<keyword evidence="4" id="KW-1185">Reference proteome</keyword>
<proteinExistence type="predicted"/>
<name>A0A2A6BUE2_PRIPA</name>
<keyword evidence="1" id="KW-0175">Coiled coil</keyword>
<evidence type="ECO:0000313" key="3">
    <source>
        <dbReference type="EnsemblMetazoa" id="PPA03556.1"/>
    </source>
</evidence>
<feature type="region of interest" description="Disordered" evidence="2">
    <location>
        <begin position="29"/>
        <end position="48"/>
    </location>
</feature>
<protein>
    <submittedName>
        <fullName evidence="3">Uncharacterized protein</fullName>
    </submittedName>
</protein>
<dbReference type="EnsemblMetazoa" id="PPA03556.1">
    <property type="protein sequence ID" value="PPA03556.1"/>
    <property type="gene ID" value="WBGene00093110"/>
</dbReference>
<evidence type="ECO:0000313" key="4">
    <source>
        <dbReference type="Proteomes" id="UP000005239"/>
    </source>
</evidence>
<feature type="region of interest" description="Disordered" evidence="2">
    <location>
        <begin position="54"/>
        <end position="75"/>
    </location>
</feature>
<reference evidence="4" key="1">
    <citation type="journal article" date="2008" name="Nat. Genet.">
        <title>The Pristionchus pacificus genome provides a unique perspective on nematode lifestyle and parasitism.</title>
        <authorList>
            <person name="Dieterich C."/>
            <person name="Clifton S.W."/>
            <person name="Schuster L.N."/>
            <person name="Chinwalla A."/>
            <person name="Delehaunty K."/>
            <person name="Dinkelacker I."/>
            <person name="Fulton L."/>
            <person name="Fulton R."/>
            <person name="Godfrey J."/>
            <person name="Minx P."/>
            <person name="Mitreva M."/>
            <person name="Roeseler W."/>
            <person name="Tian H."/>
            <person name="Witte H."/>
            <person name="Yang S.P."/>
            <person name="Wilson R.K."/>
            <person name="Sommer R.J."/>
        </authorList>
    </citation>
    <scope>NUCLEOTIDE SEQUENCE [LARGE SCALE GENOMIC DNA]</scope>
    <source>
        <strain evidence="4">PS312</strain>
    </source>
</reference>
<sequence length="265" mass="29736">MLDIRVRILSSRMGKRLPLWRYRRGRCPRRHHYSSSSSSASDSEDRIRDHGQSITSLFSNPQPSNSNGFPFDSSGSLRLSPAGEGIFASSSTRNGLGMSPAEERAFVRSCAQQGVQNPFGMDLSSDQAKDANQRSNENVRGLVSKGKSHRTKELEKKINDEKIRRIEDVVAIEGRLVAIESHLGIKYKPNAESFGIFTTEAVAESSTQQPQSDGRDELRIRILERQVATEKARADALEKERNEIKEKYERLLKDAEGAFEIVRAE</sequence>
<evidence type="ECO:0000256" key="1">
    <source>
        <dbReference type="SAM" id="Coils"/>
    </source>
</evidence>
<organism evidence="3 4">
    <name type="scientific">Pristionchus pacificus</name>
    <name type="common">Parasitic nematode worm</name>
    <dbReference type="NCBI Taxonomy" id="54126"/>
    <lineage>
        <taxon>Eukaryota</taxon>
        <taxon>Metazoa</taxon>
        <taxon>Ecdysozoa</taxon>
        <taxon>Nematoda</taxon>
        <taxon>Chromadorea</taxon>
        <taxon>Rhabditida</taxon>
        <taxon>Rhabditina</taxon>
        <taxon>Diplogasteromorpha</taxon>
        <taxon>Diplogasteroidea</taxon>
        <taxon>Neodiplogasteridae</taxon>
        <taxon>Pristionchus</taxon>
    </lineage>
</organism>
<evidence type="ECO:0000256" key="2">
    <source>
        <dbReference type="SAM" id="MobiDB-lite"/>
    </source>
</evidence>
<feature type="coiled-coil region" evidence="1">
    <location>
        <begin position="220"/>
        <end position="265"/>
    </location>
</feature>
<gene>
    <name evidence="3" type="primary">WBGene00093110</name>
</gene>
<accession>A0A2A6BUE2</accession>
<dbReference type="Proteomes" id="UP000005239">
    <property type="component" value="Unassembled WGS sequence"/>
</dbReference>
<reference evidence="3" key="2">
    <citation type="submission" date="2022-06" db="UniProtKB">
        <authorList>
            <consortium name="EnsemblMetazoa"/>
        </authorList>
    </citation>
    <scope>IDENTIFICATION</scope>
    <source>
        <strain evidence="3">PS312</strain>
    </source>
</reference>
<feature type="region of interest" description="Disordered" evidence="2">
    <location>
        <begin position="118"/>
        <end position="148"/>
    </location>
</feature>
<dbReference type="AlphaFoldDB" id="A0A2A6BUE2"/>